<protein>
    <submittedName>
        <fullName evidence="2">Uncharacterized protein</fullName>
    </submittedName>
</protein>
<keyword evidence="1" id="KW-0812">Transmembrane</keyword>
<dbReference type="EMBL" id="AFZC02000001">
    <property type="protein sequence ID" value="EHL10313.1"/>
    <property type="molecule type" value="Genomic_DNA"/>
</dbReference>
<evidence type="ECO:0000313" key="2">
    <source>
        <dbReference type="EMBL" id="EHL10313.1"/>
    </source>
</evidence>
<organism evidence="2 3">
    <name type="scientific">Oribacterium parvum ACB1</name>
    <dbReference type="NCBI Taxonomy" id="796943"/>
    <lineage>
        <taxon>Bacteria</taxon>
        <taxon>Bacillati</taxon>
        <taxon>Bacillota</taxon>
        <taxon>Clostridia</taxon>
        <taxon>Lachnospirales</taxon>
        <taxon>Lachnospiraceae</taxon>
        <taxon>Oribacterium</taxon>
    </lineage>
</organism>
<evidence type="ECO:0000313" key="3">
    <source>
        <dbReference type="Proteomes" id="UP000018461"/>
    </source>
</evidence>
<reference evidence="2" key="1">
    <citation type="submission" date="2011-08" db="EMBL/GenBank/DDBJ databases">
        <authorList>
            <consortium name="The Broad Institute Genome Sequencing Platform"/>
            <person name="Earl A."/>
            <person name="Ward D."/>
            <person name="Feldgarden M."/>
            <person name="Gevers D."/>
            <person name="Sizova M."/>
            <person name="Hazen A."/>
            <person name="Epstein S."/>
            <person name="Young S.K."/>
            <person name="Zeng Q."/>
            <person name="Gargeya S."/>
            <person name="Fitzgerald M."/>
            <person name="Haas B."/>
            <person name="Abouelleil A."/>
            <person name="Alvarado L."/>
            <person name="Arachchi H.M."/>
            <person name="Berlin A."/>
            <person name="Brown A."/>
            <person name="Chapman S.B."/>
            <person name="Chen Z."/>
            <person name="Dunbar C."/>
            <person name="Freedman E."/>
            <person name="Gearin G."/>
            <person name="Gellesch M."/>
            <person name="Goldberg J."/>
            <person name="Griggs A."/>
            <person name="Gujja S."/>
            <person name="Heiman D."/>
            <person name="Howarth C."/>
            <person name="Larson L."/>
            <person name="Lui A."/>
            <person name="MacDonald P.J.P."/>
            <person name="Montmayeur A."/>
            <person name="Murphy C."/>
            <person name="Neiman D."/>
            <person name="Pearson M."/>
            <person name="Priest M."/>
            <person name="Roberts A."/>
            <person name="Saif S."/>
            <person name="Shea T."/>
            <person name="Shenoy N."/>
            <person name="Sisk P."/>
            <person name="Stolte C."/>
            <person name="Sykes S."/>
            <person name="Wortman J."/>
            <person name="Nusbaum C."/>
            <person name="Birren B."/>
        </authorList>
    </citation>
    <scope>NUCLEOTIDE SEQUENCE</scope>
    <source>
        <strain evidence="2">ACB1</strain>
    </source>
</reference>
<feature type="transmembrane region" description="Helical" evidence="1">
    <location>
        <begin position="7"/>
        <end position="25"/>
    </location>
</feature>
<dbReference type="AlphaFoldDB" id="G9WPN0"/>
<dbReference type="Proteomes" id="UP000018461">
    <property type="component" value="Unassembled WGS sequence"/>
</dbReference>
<evidence type="ECO:0000256" key="1">
    <source>
        <dbReference type="SAM" id="Phobius"/>
    </source>
</evidence>
<keyword evidence="1" id="KW-0472">Membrane</keyword>
<keyword evidence="3" id="KW-1185">Reference proteome</keyword>
<dbReference type="STRING" id="796943.HMPREF9625_01313"/>
<name>G9WPN0_9FIRM</name>
<comment type="caution">
    <text evidence="2">The sequence shown here is derived from an EMBL/GenBank/DDBJ whole genome shotgun (WGS) entry which is preliminary data.</text>
</comment>
<proteinExistence type="predicted"/>
<reference evidence="2" key="2">
    <citation type="submission" date="2013-03" db="EMBL/GenBank/DDBJ databases">
        <title>The Genome Sequence of Oribacterium sp. ACB1.</title>
        <authorList>
            <consortium name="The Broad Institute Genomics Platform"/>
            <consortium name="The Broad Institute Genome Sequencing Center for Infectious Disease"/>
            <person name="Earl A."/>
            <person name="Ward D."/>
            <person name="Feldgarden M."/>
            <person name="Gevers D."/>
            <person name="Sizova M."/>
            <person name="Hazen A."/>
            <person name="Epstein S."/>
            <person name="Walker B."/>
            <person name="Young S."/>
            <person name="Zeng Q."/>
            <person name="Gargeya S."/>
            <person name="Fitzgerald M."/>
            <person name="Haas B."/>
            <person name="Abouelleil A."/>
            <person name="Allen A.W."/>
            <person name="Alvarado L."/>
            <person name="Arachchi H.M."/>
            <person name="Berlin A.M."/>
            <person name="Chapman S.B."/>
            <person name="Gainer-Dewar J."/>
            <person name="Goldberg J."/>
            <person name="Griggs A."/>
            <person name="Gujja S."/>
            <person name="Hansen M."/>
            <person name="Howarth C."/>
            <person name="Imamovic A."/>
            <person name="Ireland A."/>
            <person name="Larimer J."/>
            <person name="McCowan C."/>
            <person name="Murphy C."/>
            <person name="Pearson M."/>
            <person name="Poon T.W."/>
            <person name="Priest M."/>
            <person name="Roberts A."/>
            <person name="Saif S."/>
            <person name="Shea T."/>
            <person name="Sisk P."/>
            <person name="Sykes S."/>
            <person name="Wortman J."/>
            <person name="Nusbaum C."/>
            <person name="Birren B."/>
        </authorList>
    </citation>
    <scope>NUCLEOTIDE SEQUENCE [LARGE SCALE GENOMIC DNA]</scope>
    <source>
        <strain evidence="2">ACB1</strain>
    </source>
</reference>
<keyword evidence="1" id="KW-1133">Transmembrane helix</keyword>
<dbReference type="HOGENOM" id="CLU_3409785_0_0_9"/>
<accession>G9WPN0</accession>
<sequence length="29" mass="3284">MKKEYKEAIFVLVVCAVGAIAVYFIPSFF</sequence>
<gene>
    <name evidence="2" type="ORF">HMPREF9625_01313</name>
</gene>